<feature type="domain" description="Ferritin-like diiron" evidence="7">
    <location>
        <begin position="79"/>
        <end position="223"/>
    </location>
</feature>
<evidence type="ECO:0000256" key="5">
    <source>
        <dbReference type="SAM" id="SignalP"/>
    </source>
</evidence>
<feature type="region of interest" description="Disordered" evidence="4">
    <location>
        <begin position="36"/>
        <end position="74"/>
    </location>
</feature>
<dbReference type="NCBIfam" id="NF045783">
    <property type="entry name" value="Nigrythrn"/>
    <property type="match status" value="1"/>
</dbReference>
<dbReference type="PROSITE" id="PS50905">
    <property type="entry name" value="FERRITIN_LIKE"/>
    <property type="match status" value="1"/>
</dbReference>
<proteinExistence type="predicted"/>
<dbReference type="InterPro" id="IPR024934">
    <property type="entry name" value="Rubredoxin-like_dom"/>
</dbReference>
<dbReference type="PROSITE" id="PS50903">
    <property type="entry name" value="RUBREDOXIN_LIKE"/>
    <property type="match status" value="1"/>
</dbReference>
<dbReference type="RefSeq" id="WP_102373358.1">
    <property type="nucleotide sequence ID" value="NZ_JBBNOP010000009.1"/>
</dbReference>
<dbReference type="InterPro" id="IPR052753">
    <property type="entry name" value="Rbr2/Nigerythrin"/>
</dbReference>
<dbReference type="EMBL" id="JBBNOP010000009">
    <property type="protein sequence ID" value="MEQ3363530.1"/>
    <property type="molecule type" value="Genomic_DNA"/>
</dbReference>
<dbReference type="PANTHER" id="PTHR33746:SF4">
    <property type="entry name" value="RUBRERYTHRIN"/>
    <property type="match status" value="1"/>
</dbReference>
<evidence type="ECO:0000259" key="6">
    <source>
        <dbReference type="PROSITE" id="PS50903"/>
    </source>
</evidence>
<evidence type="ECO:0000313" key="8">
    <source>
        <dbReference type="EMBL" id="MEQ3363530.1"/>
    </source>
</evidence>
<evidence type="ECO:0000256" key="2">
    <source>
        <dbReference type="ARBA" id="ARBA00022448"/>
    </source>
</evidence>
<comment type="caution">
    <text evidence="8">The sequence shown here is derived from an EMBL/GenBank/DDBJ whole genome shotgun (WGS) entry which is preliminary data.</text>
</comment>
<protein>
    <submittedName>
        <fullName evidence="8">Nigerythrin</fullName>
    </submittedName>
</protein>
<dbReference type="InterPro" id="IPR006311">
    <property type="entry name" value="TAT_signal"/>
</dbReference>
<feature type="domain" description="Rubredoxin-like" evidence="6">
    <location>
        <begin position="225"/>
        <end position="258"/>
    </location>
</feature>
<gene>
    <name evidence="8" type="primary">ngr</name>
    <name evidence="8" type="ORF">AAA083_11160</name>
</gene>
<sequence>MADVSRRAFVKTAALGAAAFSTAGILAACAAEEKPAAEEPKTEAGAEPQTGAPAANVLSPTKAPDAETASNFETVPDSKTVVGTTYENLLAAIEGETGATTKYQAFAKVAEQEGFTQIARLFNCTADAEKIHIELEYNLAKEIDPATEKPEPPEVQGYDSGVNLILGANGEIYETSDMYPSFIKKAQEEGNEKAVQVFTRAKLAEAYHAERYLDAYNTIDEPSDDKYYLCPICGYIHKGENFTACPICLAPKESFTAY</sequence>
<evidence type="ECO:0000256" key="3">
    <source>
        <dbReference type="ARBA" id="ARBA00022982"/>
    </source>
</evidence>
<feature type="signal peptide" evidence="5">
    <location>
        <begin position="1"/>
        <end position="30"/>
    </location>
</feature>
<dbReference type="Pfam" id="PF21349">
    <property type="entry name" value="RUBY_RBDX"/>
    <property type="match status" value="1"/>
</dbReference>
<dbReference type="InterPro" id="IPR009078">
    <property type="entry name" value="Ferritin-like_SF"/>
</dbReference>
<evidence type="ECO:0000313" key="9">
    <source>
        <dbReference type="Proteomes" id="UP001487305"/>
    </source>
</evidence>
<dbReference type="Proteomes" id="UP001487305">
    <property type="component" value="Unassembled WGS sequence"/>
</dbReference>
<accession>A0ABV1JFC5</accession>
<feature type="chain" id="PRO_5046749781" evidence="5">
    <location>
        <begin position="31"/>
        <end position="258"/>
    </location>
</feature>
<dbReference type="PROSITE" id="PS51257">
    <property type="entry name" value="PROKAR_LIPOPROTEIN"/>
    <property type="match status" value="1"/>
</dbReference>
<evidence type="ECO:0000259" key="7">
    <source>
        <dbReference type="PROSITE" id="PS50905"/>
    </source>
</evidence>
<dbReference type="SUPFAM" id="SSF57802">
    <property type="entry name" value="Rubredoxin-like"/>
    <property type="match status" value="1"/>
</dbReference>
<dbReference type="Gene3D" id="1.20.1260.10">
    <property type="match status" value="1"/>
</dbReference>
<dbReference type="InterPro" id="IPR054800">
    <property type="entry name" value="Nigrythrn"/>
</dbReference>
<comment type="cofactor">
    <cofactor evidence="1">
        <name>Fe(3+)</name>
        <dbReference type="ChEBI" id="CHEBI:29034"/>
    </cofactor>
</comment>
<keyword evidence="9" id="KW-1185">Reference proteome</keyword>
<keyword evidence="2" id="KW-0813">Transport</keyword>
<dbReference type="PANTHER" id="PTHR33746">
    <property type="entry name" value="RUBRERYTHRIN"/>
    <property type="match status" value="1"/>
</dbReference>
<dbReference type="CDD" id="cd01041">
    <property type="entry name" value="Rubrerythrin"/>
    <property type="match status" value="1"/>
</dbReference>
<evidence type="ECO:0000256" key="4">
    <source>
        <dbReference type="SAM" id="MobiDB-lite"/>
    </source>
</evidence>
<dbReference type="InterPro" id="IPR009040">
    <property type="entry name" value="Ferritin-like_diiron"/>
</dbReference>
<dbReference type="Gene3D" id="2.20.28.10">
    <property type="match status" value="1"/>
</dbReference>
<dbReference type="SUPFAM" id="SSF47240">
    <property type="entry name" value="Ferritin-like"/>
    <property type="match status" value="1"/>
</dbReference>
<dbReference type="PROSITE" id="PS51318">
    <property type="entry name" value="TAT"/>
    <property type="match status" value="1"/>
</dbReference>
<keyword evidence="5" id="KW-0732">Signal</keyword>
<organism evidence="8 9">
    <name type="scientific">Raoultibacter massiliensis</name>
    <dbReference type="NCBI Taxonomy" id="1852371"/>
    <lineage>
        <taxon>Bacteria</taxon>
        <taxon>Bacillati</taxon>
        <taxon>Actinomycetota</taxon>
        <taxon>Coriobacteriia</taxon>
        <taxon>Eggerthellales</taxon>
        <taxon>Eggerthellaceae</taxon>
        <taxon>Raoultibacter</taxon>
    </lineage>
</organism>
<dbReference type="Pfam" id="PF02915">
    <property type="entry name" value="Rubrerythrin"/>
    <property type="match status" value="1"/>
</dbReference>
<dbReference type="CDD" id="cd00729">
    <property type="entry name" value="rubredoxin_SM"/>
    <property type="match status" value="1"/>
</dbReference>
<name>A0ABV1JFC5_9ACTN</name>
<evidence type="ECO:0000256" key="1">
    <source>
        <dbReference type="ARBA" id="ARBA00001965"/>
    </source>
</evidence>
<dbReference type="InterPro" id="IPR012347">
    <property type="entry name" value="Ferritin-like"/>
</dbReference>
<keyword evidence="3" id="KW-0249">Electron transport</keyword>
<dbReference type="InterPro" id="IPR048574">
    <property type="entry name" value="RUBY_RBDX"/>
</dbReference>
<reference evidence="8 9" key="1">
    <citation type="submission" date="2024-04" db="EMBL/GenBank/DDBJ databases">
        <title>Human intestinal bacterial collection.</title>
        <authorList>
            <person name="Pauvert C."/>
            <person name="Hitch T.C.A."/>
            <person name="Clavel T."/>
        </authorList>
    </citation>
    <scope>NUCLEOTIDE SEQUENCE [LARGE SCALE GENOMIC DNA]</scope>
    <source>
        <strain evidence="8 9">CLA-KB-H42</strain>
    </source>
</reference>
<dbReference type="InterPro" id="IPR003251">
    <property type="entry name" value="Rr_diiron-bd_dom"/>
</dbReference>